<comment type="caution">
    <text evidence="2">The sequence shown here is derived from an EMBL/GenBank/DDBJ whole genome shotgun (WGS) entry which is preliminary data.</text>
</comment>
<gene>
    <name evidence="2" type="ORF">QQF64_029422</name>
</gene>
<reference evidence="2 3" key="1">
    <citation type="submission" date="2023-09" db="EMBL/GenBank/DDBJ databases">
        <authorList>
            <person name="Wang M."/>
        </authorList>
    </citation>
    <scope>NUCLEOTIDE SEQUENCE [LARGE SCALE GENOMIC DNA]</scope>
    <source>
        <strain evidence="2">GT-2023</strain>
        <tissue evidence="2">Liver</tissue>
    </source>
</reference>
<sequence length="84" mass="9618">MQEERVARAPLDDEHEGGCHLCVHAHRPSVRHPIQIRPDLRSTEEHPCTVKLPQRSALPEQASPRFTPPEDPDPLLRVFDAMLR</sequence>
<evidence type="ECO:0000313" key="2">
    <source>
        <dbReference type="EMBL" id="KAL1270406.1"/>
    </source>
</evidence>
<evidence type="ECO:0000256" key="1">
    <source>
        <dbReference type="SAM" id="MobiDB-lite"/>
    </source>
</evidence>
<proteinExistence type="predicted"/>
<feature type="region of interest" description="Disordered" evidence="1">
    <location>
        <begin position="51"/>
        <end position="74"/>
    </location>
</feature>
<organism evidence="2 3">
    <name type="scientific">Cirrhinus molitorella</name>
    <name type="common">mud carp</name>
    <dbReference type="NCBI Taxonomy" id="172907"/>
    <lineage>
        <taxon>Eukaryota</taxon>
        <taxon>Metazoa</taxon>
        <taxon>Chordata</taxon>
        <taxon>Craniata</taxon>
        <taxon>Vertebrata</taxon>
        <taxon>Euteleostomi</taxon>
        <taxon>Actinopterygii</taxon>
        <taxon>Neopterygii</taxon>
        <taxon>Teleostei</taxon>
        <taxon>Ostariophysi</taxon>
        <taxon>Cypriniformes</taxon>
        <taxon>Cyprinidae</taxon>
        <taxon>Labeoninae</taxon>
        <taxon>Labeonini</taxon>
        <taxon>Cirrhinus</taxon>
    </lineage>
</organism>
<dbReference type="Proteomes" id="UP001558613">
    <property type="component" value="Unassembled WGS sequence"/>
</dbReference>
<evidence type="ECO:0000313" key="3">
    <source>
        <dbReference type="Proteomes" id="UP001558613"/>
    </source>
</evidence>
<accession>A0ABR3N0S6</accession>
<dbReference type="EMBL" id="JAYMGO010000007">
    <property type="protein sequence ID" value="KAL1270406.1"/>
    <property type="molecule type" value="Genomic_DNA"/>
</dbReference>
<keyword evidence="3" id="KW-1185">Reference proteome</keyword>
<protein>
    <submittedName>
        <fullName evidence="2">Uncharacterized protein</fullName>
    </submittedName>
</protein>
<name>A0ABR3N0S6_9TELE</name>